<dbReference type="InterPro" id="IPR038690">
    <property type="entry name" value="NusG_2_sf"/>
</dbReference>
<accession>A0A3S1DVW0</accession>
<sequence>MIKLKRGDILLIIIIILVGSIWIGLRYYNEKTQVYDPSSLNAVITVNGKFYEKVSLAGEEHNIEIKTEFGHNILKVFDNGIQMVYADCPKKISMAMGFISRPNESIVCVPNRIFVEIVRDESTVTDTDDGIDAYVR</sequence>
<comment type="caution">
    <text evidence="2">The sequence shown here is derived from an EMBL/GenBank/DDBJ whole genome shotgun (WGS) entry which is preliminary data.</text>
</comment>
<dbReference type="Gene3D" id="2.60.320.10">
    <property type="entry name" value="N-utilization substance G protein NusG, insert domain"/>
    <property type="match status" value="1"/>
</dbReference>
<keyword evidence="1" id="KW-1133">Transmembrane helix</keyword>
<evidence type="ECO:0000256" key="1">
    <source>
        <dbReference type="SAM" id="Phobius"/>
    </source>
</evidence>
<keyword evidence="1" id="KW-0472">Membrane</keyword>
<dbReference type="AlphaFoldDB" id="A0A3S1DVW0"/>
<dbReference type="OrthoDB" id="47603at2"/>
<gene>
    <name evidence="2" type="ORF">EJP82_13000</name>
</gene>
<reference evidence="2 3" key="1">
    <citation type="submission" date="2018-12" db="EMBL/GenBank/DDBJ databases">
        <authorList>
            <person name="Sun L."/>
            <person name="Chen Z."/>
        </authorList>
    </citation>
    <scope>NUCLEOTIDE SEQUENCE [LARGE SCALE GENOMIC DNA]</scope>
    <source>
        <strain evidence="2 3">DSM 15890</strain>
    </source>
</reference>
<dbReference type="CDD" id="cd09911">
    <property type="entry name" value="Lin0431_like"/>
    <property type="match status" value="1"/>
</dbReference>
<evidence type="ECO:0000313" key="2">
    <source>
        <dbReference type="EMBL" id="RUT46379.1"/>
    </source>
</evidence>
<name>A0A3S1DVW0_9BACL</name>
<evidence type="ECO:0000313" key="3">
    <source>
        <dbReference type="Proteomes" id="UP000279446"/>
    </source>
</evidence>
<dbReference type="Pfam" id="PF07009">
    <property type="entry name" value="NusG_II"/>
    <property type="match status" value="1"/>
</dbReference>
<dbReference type="EMBL" id="RZNY01000009">
    <property type="protein sequence ID" value="RUT46379.1"/>
    <property type="molecule type" value="Genomic_DNA"/>
</dbReference>
<dbReference type="Proteomes" id="UP000279446">
    <property type="component" value="Unassembled WGS sequence"/>
</dbReference>
<proteinExistence type="predicted"/>
<dbReference type="RefSeq" id="WP_127192482.1">
    <property type="nucleotide sequence ID" value="NZ_RZNY01000009.1"/>
</dbReference>
<protein>
    <submittedName>
        <fullName evidence="2">NusG domain II-containing protein</fullName>
    </submittedName>
</protein>
<organism evidence="2 3">
    <name type="scientific">Paenibacillus anaericanus</name>
    <dbReference type="NCBI Taxonomy" id="170367"/>
    <lineage>
        <taxon>Bacteria</taxon>
        <taxon>Bacillati</taxon>
        <taxon>Bacillota</taxon>
        <taxon>Bacilli</taxon>
        <taxon>Bacillales</taxon>
        <taxon>Paenibacillaceae</taxon>
        <taxon>Paenibacillus</taxon>
    </lineage>
</organism>
<feature type="transmembrane region" description="Helical" evidence="1">
    <location>
        <begin position="9"/>
        <end position="28"/>
    </location>
</feature>
<keyword evidence="3" id="KW-1185">Reference proteome</keyword>
<keyword evidence="1" id="KW-0812">Transmembrane</keyword>